<dbReference type="AlphaFoldDB" id="A0AAF0F1J0"/>
<evidence type="ECO:0000256" key="2">
    <source>
        <dbReference type="ARBA" id="ARBA00004481"/>
    </source>
</evidence>
<protein>
    <submittedName>
        <fullName evidence="9">Vacuolar protein sorting-associated protein 53</fullName>
    </submittedName>
</protein>
<feature type="domain" description="Vps53 C-terminal" evidence="8">
    <location>
        <begin position="603"/>
        <end position="690"/>
    </location>
</feature>
<dbReference type="InterPro" id="IPR007234">
    <property type="entry name" value="Vps53_N"/>
</dbReference>
<keyword evidence="10" id="KW-1185">Reference proteome</keyword>
<dbReference type="GO" id="GO:0005829">
    <property type="term" value="C:cytosol"/>
    <property type="evidence" value="ECO:0007669"/>
    <property type="project" value="GOC"/>
</dbReference>
<proteinExistence type="inferred from homology"/>
<dbReference type="InterPro" id="IPR031745">
    <property type="entry name" value="Vps53_C"/>
</dbReference>
<gene>
    <name evidence="9" type="primary">VPS53</name>
    <name evidence="9" type="ORF">MCUN1_003431</name>
</gene>
<comment type="similarity">
    <text evidence="3">Belongs to the VPS53 family.</text>
</comment>
<comment type="subcellular location">
    <subcellularLocation>
        <location evidence="2">Endosome membrane</location>
        <topology evidence="2">Peripheral membrane protein</topology>
    </subcellularLocation>
    <subcellularLocation>
        <location evidence="1">Golgi apparatus</location>
        <location evidence="1">trans-Golgi network membrane</location>
        <topology evidence="1">Peripheral membrane protein</topology>
    </subcellularLocation>
</comment>
<keyword evidence="6" id="KW-0472">Membrane</keyword>
<dbReference type="Pfam" id="PF16854">
    <property type="entry name" value="VPS53_C"/>
    <property type="match status" value="1"/>
</dbReference>
<evidence type="ECO:0000313" key="9">
    <source>
        <dbReference type="EMBL" id="WFD36548.1"/>
    </source>
</evidence>
<evidence type="ECO:0000256" key="5">
    <source>
        <dbReference type="ARBA" id="ARBA00023034"/>
    </source>
</evidence>
<reference evidence="9" key="1">
    <citation type="submission" date="2023-03" db="EMBL/GenBank/DDBJ databases">
        <title>Mating type loci evolution in Malassezia.</title>
        <authorList>
            <person name="Coelho M.A."/>
        </authorList>
    </citation>
    <scope>NUCLEOTIDE SEQUENCE</scope>
    <source>
        <strain evidence="9">CBS 11721</strain>
    </source>
</reference>
<evidence type="ECO:0000256" key="3">
    <source>
        <dbReference type="ARBA" id="ARBA00008628"/>
    </source>
</evidence>
<keyword evidence="4" id="KW-0967">Endosome</keyword>
<accession>A0AAF0F1J0</accession>
<evidence type="ECO:0000313" key="10">
    <source>
        <dbReference type="Proteomes" id="UP001219933"/>
    </source>
</evidence>
<dbReference type="GO" id="GO:0010008">
    <property type="term" value="C:endosome membrane"/>
    <property type="evidence" value="ECO:0007669"/>
    <property type="project" value="UniProtKB-SubCell"/>
</dbReference>
<evidence type="ECO:0000256" key="6">
    <source>
        <dbReference type="ARBA" id="ARBA00023136"/>
    </source>
</evidence>
<dbReference type="Pfam" id="PF04100">
    <property type="entry name" value="Vps53_N"/>
    <property type="match status" value="1"/>
</dbReference>
<dbReference type="InterPro" id="IPR039766">
    <property type="entry name" value="Vps53"/>
</dbReference>
<evidence type="ECO:0000259" key="7">
    <source>
        <dbReference type="Pfam" id="PF04100"/>
    </source>
</evidence>
<name>A0AAF0F1J0_9BASI</name>
<organism evidence="9 10">
    <name type="scientific">Malassezia cuniculi</name>
    <dbReference type="NCBI Taxonomy" id="948313"/>
    <lineage>
        <taxon>Eukaryota</taxon>
        <taxon>Fungi</taxon>
        <taxon>Dikarya</taxon>
        <taxon>Basidiomycota</taxon>
        <taxon>Ustilaginomycotina</taxon>
        <taxon>Malasseziomycetes</taxon>
        <taxon>Malasseziales</taxon>
        <taxon>Malasseziaceae</taxon>
        <taxon>Malassezia</taxon>
    </lineage>
</organism>
<dbReference type="GO" id="GO:0000938">
    <property type="term" value="C:GARP complex"/>
    <property type="evidence" value="ECO:0007669"/>
    <property type="project" value="InterPro"/>
</dbReference>
<evidence type="ECO:0000259" key="8">
    <source>
        <dbReference type="Pfam" id="PF16854"/>
    </source>
</evidence>
<evidence type="ECO:0000256" key="4">
    <source>
        <dbReference type="ARBA" id="ARBA00022753"/>
    </source>
</evidence>
<keyword evidence="5" id="KW-0333">Golgi apparatus</keyword>
<evidence type="ECO:0000256" key="1">
    <source>
        <dbReference type="ARBA" id="ARBA00004150"/>
    </source>
</evidence>
<dbReference type="PANTHER" id="PTHR12820:SF0">
    <property type="entry name" value="VACUOLAR PROTEIN SORTING-ASSOCIATED PROTEIN 53 HOMOLOG"/>
    <property type="match status" value="1"/>
</dbReference>
<sequence length="793" mass="86585">MAASPDALRAHARAAGAREPAQSPLEAVNALLGDGCISAARVAAAENVVCAQIAQNITKVNSLRNAMEAAHSRDAHATLADVDTLLTRLATLQAHVRAAESYVSEITSEIRGLDTAKRNIASTIVALRRLQMLVSSVYQLEQLCADSQFKEAASALQAVEALLAFFEPHSAIQVVVQLRQHVLELRKRLATMATAAYDGVFSGSRWTAQGTQLAEAALVVDALGPETRTRLVDKYCTAQLREYRRVFRAADEAGQLDNVPRRYAWFRRVLRQFTDEHADAFLPDWRVDCQLLARFADITREDLKSVLIRTQPTLTVDALLAALHASVEFEQQVARQYGLQFDALVARELGTSEAPSISSVFVPYLGVFVDAQDKRLAEMVASFAQAAVHGSAGDEPISVLVSSTELFQFYRHTLEKCAQLSAQAPLRELADVFAKWLQRYASDVLQPALNTRTGDAAEVHRLCVVLNTADYCITTAQQLEGRLAEKLPEGPPTLGAERDTFSGIIAAALQALTRALSLASENAFGALVRPERPWTQLETLVDRSPWVDQLASALETVGAVVREEIDNKRYVRSWCDRAALFTSTRIVQCILRLRPIRARTAGQLLSDVGHVRTALLELPRRDTLGGGDAPAHAYERHVERNIGRIEPVLRILAEVPDEAPAPARVVEAYLDAAGDQSLSNFQKVFDLRGIRRPDQAPFIEEFLAAVDRTPNLPTTSALSALDLDPASDSYALTDLVGRSDDSEPLQSTLAGLVTATSGVLPRPSTPTGAARALPDWKKFGSMFGVALGRERRQ</sequence>
<dbReference type="Proteomes" id="UP001219933">
    <property type="component" value="Chromosome 5"/>
</dbReference>
<dbReference type="PANTHER" id="PTHR12820">
    <property type="entry name" value="VACUOLAR SORTING PROTEIN 53"/>
    <property type="match status" value="1"/>
</dbReference>
<dbReference type="GO" id="GO:0042147">
    <property type="term" value="P:retrograde transport, endosome to Golgi"/>
    <property type="evidence" value="ECO:0007669"/>
    <property type="project" value="InterPro"/>
</dbReference>
<dbReference type="EMBL" id="CP119881">
    <property type="protein sequence ID" value="WFD36548.1"/>
    <property type="molecule type" value="Genomic_DNA"/>
</dbReference>
<feature type="domain" description="Vps53 N-terminal" evidence="7">
    <location>
        <begin position="49"/>
        <end position="385"/>
    </location>
</feature>